<accession>A0A8D8PBP7</accession>
<protein>
    <submittedName>
        <fullName evidence="2">(northern house mosquito) hypothetical protein</fullName>
    </submittedName>
</protein>
<evidence type="ECO:0000256" key="1">
    <source>
        <dbReference type="SAM" id="MobiDB-lite"/>
    </source>
</evidence>
<dbReference type="EMBL" id="HBUE01335923">
    <property type="protein sequence ID" value="CAG6595899.1"/>
    <property type="molecule type" value="Transcribed_RNA"/>
</dbReference>
<organism evidence="2">
    <name type="scientific">Culex pipiens</name>
    <name type="common">House mosquito</name>
    <dbReference type="NCBI Taxonomy" id="7175"/>
    <lineage>
        <taxon>Eukaryota</taxon>
        <taxon>Metazoa</taxon>
        <taxon>Ecdysozoa</taxon>
        <taxon>Arthropoda</taxon>
        <taxon>Hexapoda</taxon>
        <taxon>Insecta</taxon>
        <taxon>Pterygota</taxon>
        <taxon>Neoptera</taxon>
        <taxon>Endopterygota</taxon>
        <taxon>Diptera</taxon>
        <taxon>Nematocera</taxon>
        <taxon>Culicoidea</taxon>
        <taxon>Culicidae</taxon>
        <taxon>Culicinae</taxon>
        <taxon>Culicini</taxon>
        <taxon>Culex</taxon>
        <taxon>Culex</taxon>
    </lineage>
</organism>
<feature type="compositionally biased region" description="Polar residues" evidence="1">
    <location>
        <begin position="185"/>
        <end position="201"/>
    </location>
</feature>
<feature type="region of interest" description="Disordered" evidence="1">
    <location>
        <begin position="184"/>
        <end position="226"/>
    </location>
</feature>
<feature type="compositionally biased region" description="Basic and acidic residues" evidence="1">
    <location>
        <begin position="100"/>
        <end position="146"/>
    </location>
</feature>
<dbReference type="EMBL" id="HBUE01229156">
    <property type="protein sequence ID" value="CAG6543773.1"/>
    <property type="molecule type" value="Transcribed_RNA"/>
</dbReference>
<sequence length="226" mass="24961">MSNHHQAYQRTPRGSRSGRSSIRHEDEAPGENLLIGGDKIPFVDSADEEEDSSAGGSRGTIGNGDSSGNSSDSEDGDVMTESQENLALAYVNRYRMPSLAERRNQDKLTVTIEHERKPTADARKKEFTEEAKDQPTDLKARQERAVGLRRNSISMPTLTAEDLDALHQSRIDEEESSIMIAEEQSVCSDSTVTPQTPTSAISLKPMLHYDDASDEDEEEEPPKPTK</sequence>
<dbReference type="AlphaFoldDB" id="A0A8D8PBP7"/>
<reference evidence="2" key="1">
    <citation type="submission" date="2021-05" db="EMBL/GenBank/DDBJ databases">
        <authorList>
            <person name="Alioto T."/>
            <person name="Alioto T."/>
            <person name="Gomez Garrido J."/>
        </authorList>
    </citation>
    <scope>NUCLEOTIDE SEQUENCE</scope>
</reference>
<evidence type="ECO:0000313" key="2">
    <source>
        <dbReference type="EMBL" id="CAG6595899.1"/>
    </source>
</evidence>
<proteinExistence type="predicted"/>
<feature type="region of interest" description="Disordered" evidence="1">
    <location>
        <begin position="1"/>
        <end position="153"/>
    </location>
</feature>
<name>A0A8D8PBP7_CULPI</name>